<dbReference type="EMBL" id="CABFPH010000086">
    <property type="protein sequence ID" value="VUD73795.1"/>
    <property type="molecule type" value="Genomic_DNA"/>
</dbReference>
<evidence type="ECO:0000259" key="1">
    <source>
        <dbReference type="PROSITE" id="PS51186"/>
    </source>
</evidence>
<evidence type="ECO:0000313" key="3">
    <source>
        <dbReference type="Proteomes" id="UP000410984"/>
    </source>
</evidence>
<dbReference type="Gene3D" id="3.40.630.30">
    <property type="match status" value="1"/>
</dbReference>
<dbReference type="OrthoDB" id="6293260at2"/>
<keyword evidence="2" id="KW-0808">Transferase</keyword>
<evidence type="ECO:0000313" key="2">
    <source>
        <dbReference type="EMBL" id="VUD73795.1"/>
    </source>
</evidence>
<dbReference type="InterPro" id="IPR000182">
    <property type="entry name" value="GNAT_dom"/>
</dbReference>
<dbReference type="RefSeq" id="WP_142585012.1">
    <property type="nucleotide sequence ID" value="NZ_CABFPH010000086.1"/>
</dbReference>
<sequence length="198" mass="23401">MSHKSFAPRPLEPTPLDRVKLRPLEREDLLFVHQLNNNDSIMRYWFEEAYESFAELAQLYERNIHNQTERRFIIANDRDERAGMVELVEINHLHRRCEFQIAVHPAFQGRGYAWQATRVAIDYAFSVLNIHKLYLHVDKDNRRAVQIYERCGFRPEGVLKDEFFMNGRYRDAVRMCLFQPDYLAGRGGGDIAEPVLKS</sequence>
<dbReference type="Pfam" id="PF13302">
    <property type="entry name" value="Acetyltransf_3"/>
    <property type="match status" value="1"/>
</dbReference>
<dbReference type="GO" id="GO:0004145">
    <property type="term" value="F:diamine N-acetyltransferase activity"/>
    <property type="evidence" value="ECO:0007669"/>
    <property type="project" value="UniProtKB-EC"/>
</dbReference>
<gene>
    <name evidence="2" type="primary">speG</name>
    <name evidence="2" type="ORF">MET9862_04415</name>
</gene>
<dbReference type="PROSITE" id="PS51186">
    <property type="entry name" value="GNAT"/>
    <property type="match status" value="1"/>
</dbReference>
<dbReference type="PANTHER" id="PTHR43415">
    <property type="entry name" value="SPERMIDINE N(1)-ACETYLTRANSFERASE"/>
    <property type="match status" value="1"/>
</dbReference>
<keyword evidence="2" id="KW-0012">Acyltransferase</keyword>
<reference evidence="2 3" key="1">
    <citation type="submission" date="2019-06" db="EMBL/GenBank/DDBJ databases">
        <authorList>
            <person name="Rodrigo-Torres L."/>
            <person name="Arahal R. D."/>
            <person name="Lucena T."/>
        </authorList>
    </citation>
    <scope>NUCLEOTIDE SEQUENCE [LARGE SCALE GENOMIC DNA]</scope>
    <source>
        <strain evidence="2 3">SB0023/3</strain>
    </source>
</reference>
<dbReference type="EC" id="2.3.1.57" evidence="2"/>
<accession>A0A509EK86</accession>
<name>A0A509EK86_9HYPH</name>
<dbReference type="CDD" id="cd04301">
    <property type="entry name" value="NAT_SF"/>
    <property type="match status" value="1"/>
</dbReference>
<dbReference type="InterPro" id="IPR016181">
    <property type="entry name" value="Acyl_CoA_acyltransferase"/>
</dbReference>
<feature type="domain" description="N-acetyltransferase" evidence="1">
    <location>
        <begin position="19"/>
        <end position="180"/>
    </location>
</feature>
<dbReference type="Proteomes" id="UP000410984">
    <property type="component" value="Unassembled WGS sequence"/>
</dbReference>
<keyword evidence="3" id="KW-1185">Reference proteome</keyword>
<dbReference type="PANTHER" id="PTHR43415:SF6">
    <property type="entry name" value="SPERMIDINE N(1)-ACETYLTRANSFERASE"/>
    <property type="match status" value="1"/>
</dbReference>
<proteinExistence type="predicted"/>
<dbReference type="SUPFAM" id="SSF55729">
    <property type="entry name" value="Acyl-CoA N-acyltransferases (Nat)"/>
    <property type="match status" value="1"/>
</dbReference>
<organism evidence="2 3">
    <name type="scientific">Methylobacterium symbioticum</name>
    <dbReference type="NCBI Taxonomy" id="2584084"/>
    <lineage>
        <taxon>Bacteria</taxon>
        <taxon>Pseudomonadati</taxon>
        <taxon>Pseudomonadota</taxon>
        <taxon>Alphaproteobacteria</taxon>
        <taxon>Hyphomicrobiales</taxon>
        <taxon>Methylobacteriaceae</taxon>
        <taxon>Methylobacterium</taxon>
    </lineage>
</organism>
<dbReference type="AlphaFoldDB" id="A0A509EK86"/>
<dbReference type="NCBIfam" id="NF011709">
    <property type="entry name" value="PRK15130.1"/>
    <property type="match status" value="1"/>
</dbReference>
<protein>
    <submittedName>
        <fullName evidence="2">Spermidine N(1)-acetyltransferase</fullName>
        <ecNumber evidence="2">2.3.1.57</ecNumber>
    </submittedName>
</protein>